<keyword evidence="2 3" id="KW-0413">Isomerase</keyword>
<dbReference type="GO" id="GO:0004106">
    <property type="term" value="F:chorismate mutase activity"/>
    <property type="evidence" value="ECO:0007669"/>
    <property type="project" value="UniProtKB-EC"/>
</dbReference>
<comment type="caution">
    <text evidence="3">The sequence shown here is derived from an EMBL/GenBank/DDBJ whole genome shotgun (WGS) entry which is preliminary data.</text>
</comment>
<dbReference type="PANTHER" id="PTHR21164">
    <property type="entry name" value="CHORISMATE MUTASE"/>
    <property type="match status" value="1"/>
</dbReference>
<protein>
    <recommendedName>
        <fullName evidence="1 2">chorismate mutase</fullName>
        <ecNumber evidence="1 2">5.4.99.5</ecNumber>
    </recommendedName>
</protein>
<name>A0ABU5CH69_9BACI</name>
<sequence length="135" mass="15147">MTRGIRGATTVRKNDSSEIIANTKQLLQEMVEKNNISPDAISHMFISATDDLNAVFPAKAAREFAGWTYVPVMCMREINVPGSLAKCIRVMMVVNSDMPQEKINHIYHGDATILRPDLIDGKEDEEWINKQPSTN</sequence>
<dbReference type="PANTHER" id="PTHR21164:SF0">
    <property type="entry name" value="CHORISMATE MUTASE AROH"/>
    <property type="match status" value="1"/>
</dbReference>
<dbReference type="InterPro" id="IPR008243">
    <property type="entry name" value="Chorismate_mutase_AroH"/>
</dbReference>
<keyword evidence="4" id="KW-1185">Reference proteome</keyword>
<dbReference type="NCBIfam" id="TIGR01796">
    <property type="entry name" value="CM_mono_aroH"/>
    <property type="match status" value="1"/>
</dbReference>
<evidence type="ECO:0000256" key="1">
    <source>
        <dbReference type="NCBIfam" id="TIGR01796"/>
    </source>
</evidence>
<dbReference type="SUPFAM" id="SSF55298">
    <property type="entry name" value="YjgF-like"/>
    <property type="match status" value="1"/>
</dbReference>
<dbReference type="CDD" id="cd02185">
    <property type="entry name" value="AroH"/>
    <property type="match status" value="1"/>
</dbReference>
<evidence type="ECO:0000256" key="2">
    <source>
        <dbReference type="PROSITE-ProRule" id="PRU00514"/>
    </source>
</evidence>
<proteinExistence type="predicted"/>
<dbReference type="PIRSF" id="PIRSF005965">
    <property type="entry name" value="Chor_mut_AroH"/>
    <property type="match status" value="1"/>
</dbReference>
<dbReference type="EC" id="5.4.99.5" evidence="1 2"/>
<keyword evidence="2" id="KW-0028">Amino-acid biosynthesis</keyword>
<dbReference type="EMBL" id="JAROCA020000001">
    <property type="protein sequence ID" value="MDY0405703.1"/>
    <property type="molecule type" value="Genomic_DNA"/>
</dbReference>
<accession>A0ABU5CH69</accession>
<dbReference type="InterPro" id="IPR035959">
    <property type="entry name" value="RutC-like_sf"/>
</dbReference>
<dbReference type="PROSITE" id="PS51167">
    <property type="entry name" value="CHORISMATE_MUT_1"/>
    <property type="match status" value="1"/>
</dbReference>
<dbReference type="Proteomes" id="UP001228376">
    <property type="component" value="Unassembled WGS sequence"/>
</dbReference>
<evidence type="ECO:0000313" key="4">
    <source>
        <dbReference type="Proteomes" id="UP001228376"/>
    </source>
</evidence>
<dbReference type="Pfam" id="PF07736">
    <property type="entry name" value="CM_1"/>
    <property type="match status" value="1"/>
</dbReference>
<dbReference type="Gene3D" id="3.30.1330.40">
    <property type="entry name" value="RutC-like"/>
    <property type="match status" value="1"/>
</dbReference>
<gene>
    <name evidence="3" type="primary">aroH</name>
    <name evidence="3" type="ORF">P5G51_010140</name>
</gene>
<dbReference type="RefSeq" id="WP_306065072.1">
    <property type="nucleotide sequence ID" value="NZ_JAROCA020000001.1"/>
</dbReference>
<keyword evidence="2" id="KW-0057">Aromatic amino acid biosynthesis</keyword>
<comment type="catalytic activity">
    <reaction evidence="2">
        <text>chorismate = prephenate</text>
        <dbReference type="Rhea" id="RHEA:13897"/>
        <dbReference type="ChEBI" id="CHEBI:29748"/>
        <dbReference type="ChEBI" id="CHEBI:29934"/>
        <dbReference type="EC" id="5.4.99.5"/>
    </reaction>
</comment>
<evidence type="ECO:0000313" key="3">
    <source>
        <dbReference type="EMBL" id="MDY0405703.1"/>
    </source>
</evidence>
<reference evidence="3 4" key="1">
    <citation type="submission" date="2023-10" db="EMBL/GenBank/DDBJ databases">
        <title>179-bfca-hs.</title>
        <authorList>
            <person name="Miliotis G."/>
            <person name="Sengupta P."/>
            <person name="Hameed A."/>
            <person name="Chuvochina M."/>
            <person name="Mcdonagh F."/>
            <person name="Simpson A.C."/>
            <person name="Singh N.K."/>
            <person name="Rekha P.D."/>
            <person name="Raman K."/>
            <person name="Hugenholtz P."/>
            <person name="Venkateswaran K."/>
        </authorList>
    </citation>
    <scope>NUCLEOTIDE SEQUENCE [LARGE SCALE GENOMIC DNA]</scope>
    <source>
        <strain evidence="3 4">179-BFC-A-HS</strain>
    </source>
</reference>
<organism evidence="3 4">
    <name type="scientific">Tigheibacillus jepli</name>
    <dbReference type="NCBI Taxonomy" id="3035914"/>
    <lineage>
        <taxon>Bacteria</taxon>
        <taxon>Bacillati</taxon>
        <taxon>Bacillota</taxon>
        <taxon>Bacilli</taxon>
        <taxon>Bacillales</taxon>
        <taxon>Bacillaceae</taxon>
        <taxon>Tigheibacillus</taxon>
    </lineage>
</organism>